<evidence type="ECO:0000313" key="1">
    <source>
        <dbReference type="EMBL" id="MPN36985.1"/>
    </source>
</evidence>
<dbReference type="EMBL" id="VSSQ01091425">
    <property type="protein sequence ID" value="MPN36985.1"/>
    <property type="molecule type" value="Genomic_DNA"/>
</dbReference>
<comment type="caution">
    <text evidence="1">The sequence shown here is derived from an EMBL/GenBank/DDBJ whole genome shotgun (WGS) entry which is preliminary data.</text>
</comment>
<sequence length="42" mass="4948">MDELFIAHQEYLPQFSETIERLKQEGIEVQDEVARELDAVKV</sequence>
<name>A0A645HD76_9ZZZZ</name>
<dbReference type="AlphaFoldDB" id="A0A645HD76"/>
<gene>
    <name evidence="1" type="ORF">SDC9_184497</name>
</gene>
<organism evidence="1">
    <name type="scientific">bioreactor metagenome</name>
    <dbReference type="NCBI Taxonomy" id="1076179"/>
    <lineage>
        <taxon>unclassified sequences</taxon>
        <taxon>metagenomes</taxon>
        <taxon>ecological metagenomes</taxon>
    </lineage>
</organism>
<proteinExistence type="predicted"/>
<protein>
    <submittedName>
        <fullName evidence="1">Uncharacterized protein</fullName>
    </submittedName>
</protein>
<reference evidence="1" key="1">
    <citation type="submission" date="2019-08" db="EMBL/GenBank/DDBJ databases">
        <authorList>
            <person name="Kucharzyk K."/>
            <person name="Murdoch R.W."/>
            <person name="Higgins S."/>
            <person name="Loffler F."/>
        </authorList>
    </citation>
    <scope>NUCLEOTIDE SEQUENCE</scope>
</reference>
<accession>A0A645HD76</accession>